<gene>
    <name evidence="1" type="ORF">AB0C36_01945</name>
</gene>
<dbReference type="InterPro" id="IPR036412">
    <property type="entry name" value="HAD-like_sf"/>
</dbReference>
<dbReference type="InterPro" id="IPR050155">
    <property type="entry name" value="HAD-like_hydrolase_sf"/>
</dbReference>
<keyword evidence="2" id="KW-1185">Reference proteome</keyword>
<dbReference type="EMBL" id="JBEZFP010000003">
    <property type="protein sequence ID" value="MEU8132249.1"/>
    <property type="molecule type" value="Genomic_DNA"/>
</dbReference>
<name>A0ABV3DAN7_9ACTN</name>
<dbReference type="RefSeq" id="WP_358347769.1">
    <property type="nucleotide sequence ID" value="NZ_JBEZFP010000003.1"/>
</dbReference>
<organism evidence="1 2">
    <name type="scientific">Streptodolium elevatio</name>
    <dbReference type="NCBI Taxonomy" id="3157996"/>
    <lineage>
        <taxon>Bacteria</taxon>
        <taxon>Bacillati</taxon>
        <taxon>Actinomycetota</taxon>
        <taxon>Actinomycetes</taxon>
        <taxon>Kitasatosporales</taxon>
        <taxon>Streptomycetaceae</taxon>
        <taxon>Streptodolium</taxon>
    </lineage>
</organism>
<dbReference type="SFLD" id="SFLDG01129">
    <property type="entry name" value="C1.5:_HAD__Beta-PGM__Phosphata"/>
    <property type="match status" value="1"/>
</dbReference>
<dbReference type="PANTHER" id="PTHR43434:SF1">
    <property type="entry name" value="PHOSPHOGLYCOLATE PHOSPHATASE"/>
    <property type="match status" value="1"/>
</dbReference>
<dbReference type="Pfam" id="PF13242">
    <property type="entry name" value="Hydrolase_like"/>
    <property type="match status" value="1"/>
</dbReference>
<dbReference type="SUPFAM" id="SSF56784">
    <property type="entry name" value="HAD-like"/>
    <property type="match status" value="1"/>
</dbReference>
<reference evidence="1 2" key="1">
    <citation type="submission" date="2024-06" db="EMBL/GenBank/DDBJ databases">
        <title>The Natural Products Discovery Center: Release of the First 8490 Sequenced Strains for Exploring Actinobacteria Biosynthetic Diversity.</title>
        <authorList>
            <person name="Kalkreuter E."/>
            <person name="Kautsar S.A."/>
            <person name="Yang D."/>
            <person name="Bader C.D."/>
            <person name="Teijaro C.N."/>
            <person name="Fluegel L."/>
            <person name="Davis C.M."/>
            <person name="Simpson J.R."/>
            <person name="Lauterbach L."/>
            <person name="Steele A.D."/>
            <person name="Gui C."/>
            <person name="Meng S."/>
            <person name="Li G."/>
            <person name="Viehrig K."/>
            <person name="Ye F."/>
            <person name="Su P."/>
            <person name="Kiefer A.F."/>
            <person name="Nichols A."/>
            <person name="Cepeda A.J."/>
            <person name="Yan W."/>
            <person name="Fan B."/>
            <person name="Jiang Y."/>
            <person name="Adhikari A."/>
            <person name="Zheng C.-J."/>
            <person name="Schuster L."/>
            <person name="Cowan T.M."/>
            <person name="Smanski M.J."/>
            <person name="Chevrette M.G."/>
            <person name="De Carvalho L.P.S."/>
            <person name="Shen B."/>
        </authorList>
    </citation>
    <scope>NUCLEOTIDE SEQUENCE [LARGE SCALE GENOMIC DNA]</scope>
    <source>
        <strain evidence="1 2">NPDC048946</strain>
    </source>
</reference>
<comment type="caution">
    <text evidence="1">The sequence shown here is derived from an EMBL/GenBank/DDBJ whole genome shotgun (WGS) entry which is preliminary data.</text>
</comment>
<accession>A0ABV3DAN7</accession>
<evidence type="ECO:0000313" key="1">
    <source>
        <dbReference type="EMBL" id="MEU8132249.1"/>
    </source>
</evidence>
<evidence type="ECO:0000313" key="2">
    <source>
        <dbReference type="Proteomes" id="UP001551482"/>
    </source>
</evidence>
<proteinExistence type="predicted"/>
<protein>
    <submittedName>
        <fullName evidence="1">HAD hydrolase-like protein</fullName>
    </submittedName>
</protein>
<dbReference type="InterPro" id="IPR023198">
    <property type="entry name" value="PGP-like_dom2"/>
</dbReference>
<sequence length="248" mass="25664">MADGQAGNAAGPVLVLWDIDQTLVKAGPASREAYADALLAVTGRPLTERVDFGGRTDLHIARETLRAHGLLPTDDLITRLNETFAEIFAARADQVRREGVALPGAVALIGALAELPYVHQSVLTGNQAATAPVKLALLGAAARHLRLDIGAYGDDHEDRDKLVPLALGRAAAATGGGFAADRTVLIGDTVRDVEAALHNGARCVAVATGYTTADELARAGADIVLADLTDVEAVLDVVRSLGRAESAA</sequence>
<dbReference type="InterPro" id="IPR023214">
    <property type="entry name" value="HAD_sf"/>
</dbReference>
<dbReference type="PANTHER" id="PTHR43434">
    <property type="entry name" value="PHOSPHOGLYCOLATE PHOSPHATASE"/>
    <property type="match status" value="1"/>
</dbReference>
<dbReference type="Proteomes" id="UP001551482">
    <property type="component" value="Unassembled WGS sequence"/>
</dbReference>
<dbReference type="SFLD" id="SFLDS00003">
    <property type="entry name" value="Haloacid_Dehalogenase"/>
    <property type="match status" value="1"/>
</dbReference>
<dbReference type="Gene3D" id="3.40.50.1000">
    <property type="entry name" value="HAD superfamily/HAD-like"/>
    <property type="match status" value="1"/>
</dbReference>
<dbReference type="Gene3D" id="1.10.150.240">
    <property type="entry name" value="Putative phosphatase, domain 2"/>
    <property type="match status" value="1"/>
</dbReference>